<sequence length="78" mass="8873">MSSSLAVRDIDPLLKDLKEKKQSFGRNVVSLAAELKEVRSRLASQEQSFVKENLTRTQKIWDEVGEPDVERDQTIIGD</sequence>
<dbReference type="EMBL" id="CM047897">
    <property type="protein sequence ID" value="KAJ0110322.1"/>
    <property type="molecule type" value="Genomic_DNA"/>
</dbReference>
<reference evidence="2" key="1">
    <citation type="journal article" date="2023" name="G3 (Bethesda)">
        <title>Genome assembly and association tests identify interacting loci associated with vigor, precocity, and sex in interspecific pistachio rootstocks.</title>
        <authorList>
            <person name="Palmer W."/>
            <person name="Jacygrad E."/>
            <person name="Sagayaradj S."/>
            <person name="Cavanaugh K."/>
            <person name="Han R."/>
            <person name="Bertier L."/>
            <person name="Beede B."/>
            <person name="Kafkas S."/>
            <person name="Golino D."/>
            <person name="Preece J."/>
            <person name="Michelmore R."/>
        </authorList>
    </citation>
    <scope>NUCLEOTIDE SEQUENCE [LARGE SCALE GENOMIC DNA]</scope>
</reference>
<proteinExistence type="predicted"/>
<evidence type="ECO:0000313" key="1">
    <source>
        <dbReference type="EMBL" id="KAJ0110322.1"/>
    </source>
</evidence>
<evidence type="ECO:0000313" key="2">
    <source>
        <dbReference type="Proteomes" id="UP001164250"/>
    </source>
</evidence>
<protein>
    <submittedName>
        <fullName evidence="1">Uncharacterized protein</fullName>
    </submittedName>
</protein>
<name>A0ACC1C472_9ROSI</name>
<comment type="caution">
    <text evidence="1">The sequence shown here is derived from an EMBL/GenBank/DDBJ whole genome shotgun (WGS) entry which is preliminary data.</text>
</comment>
<gene>
    <name evidence="1" type="ORF">Patl1_00383</name>
</gene>
<dbReference type="Proteomes" id="UP001164250">
    <property type="component" value="Chromosome 1"/>
</dbReference>
<accession>A0ACC1C472</accession>
<organism evidence="1 2">
    <name type="scientific">Pistacia atlantica</name>
    <dbReference type="NCBI Taxonomy" id="434234"/>
    <lineage>
        <taxon>Eukaryota</taxon>
        <taxon>Viridiplantae</taxon>
        <taxon>Streptophyta</taxon>
        <taxon>Embryophyta</taxon>
        <taxon>Tracheophyta</taxon>
        <taxon>Spermatophyta</taxon>
        <taxon>Magnoliopsida</taxon>
        <taxon>eudicotyledons</taxon>
        <taxon>Gunneridae</taxon>
        <taxon>Pentapetalae</taxon>
        <taxon>rosids</taxon>
        <taxon>malvids</taxon>
        <taxon>Sapindales</taxon>
        <taxon>Anacardiaceae</taxon>
        <taxon>Pistacia</taxon>
    </lineage>
</organism>
<keyword evidence="2" id="KW-1185">Reference proteome</keyword>